<dbReference type="EMBL" id="CAINUL010000017">
    <property type="protein sequence ID" value="CAD0114175.1"/>
    <property type="molecule type" value="Genomic_DNA"/>
</dbReference>
<dbReference type="AlphaFoldDB" id="A0A9N8KQC1"/>
<evidence type="ECO:0000313" key="1">
    <source>
        <dbReference type="EMBL" id="CAD0114175.1"/>
    </source>
</evidence>
<gene>
    <name evidence="1" type="ORF">AWRI4620_LOCUS8430</name>
</gene>
<comment type="caution">
    <text evidence="1">The sequence shown here is derived from an EMBL/GenBank/DDBJ whole genome shotgun (WGS) entry which is preliminary data.</text>
</comment>
<dbReference type="OrthoDB" id="3896361at2759"/>
<name>A0A9N8KQC1_9PEZI</name>
<accession>A0A9N8KQC1</accession>
<feature type="non-terminal residue" evidence="1">
    <location>
        <position position="1"/>
    </location>
</feature>
<protein>
    <submittedName>
        <fullName evidence="1">Uncharacterized protein</fullName>
    </submittedName>
</protein>
<keyword evidence="2" id="KW-1185">Reference proteome</keyword>
<evidence type="ECO:0000313" key="2">
    <source>
        <dbReference type="Proteomes" id="UP000745764"/>
    </source>
</evidence>
<dbReference type="Proteomes" id="UP000745764">
    <property type="component" value="Unassembled WGS sequence"/>
</dbReference>
<sequence>FETATPAVRSQAVPYKGSKRVEADTVTELFLIQAKKKPRLDIQDQIERASVLATQLRDSVKDDAEITTSATKQSATEELVQIFESMQEKTVSASKSLDDLITTQINLEVKLKMKALLDITNAVSFGPSKPKPLRTEIQEYLAPHDPRSEERIVRLAHEKMAGVTSGDYTAKITEAVMSAIVEEFQKGIEKQLRSLLE</sequence>
<proteinExistence type="predicted"/>
<organism evidence="1 2">
    <name type="scientific">Aureobasidium uvarum</name>
    <dbReference type="NCBI Taxonomy" id="2773716"/>
    <lineage>
        <taxon>Eukaryota</taxon>
        <taxon>Fungi</taxon>
        <taxon>Dikarya</taxon>
        <taxon>Ascomycota</taxon>
        <taxon>Pezizomycotina</taxon>
        <taxon>Dothideomycetes</taxon>
        <taxon>Dothideomycetidae</taxon>
        <taxon>Dothideales</taxon>
        <taxon>Saccotheciaceae</taxon>
        <taxon>Aureobasidium</taxon>
    </lineage>
</organism>
<reference evidence="1" key="1">
    <citation type="submission" date="2020-06" db="EMBL/GenBank/DDBJ databases">
        <authorList>
            <person name="Onetto C."/>
        </authorList>
    </citation>
    <scope>NUCLEOTIDE SEQUENCE</scope>
</reference>